<dbReference type="VEuPathDB" id="FungiDB:BO71DRAFT_42017"/>
<dbReference type="EMBL" id="KZ825810">
    <property type="protein sequence ID" value="PYH98594.1"/>
    <property type="molecule type" value="Genomic_DNA"/>
</dbReference>
<protein>
    <submittedName>
        <fullName evidence="2">Uncharacterized protein</fullName>
    </submittedName>
</protein>
<evidence type="ECO:0000256" key="1">
    <source>
        <dbReference type="SAM" id="MobiDB-lite"/>
    </source>
</evidence>
<name>A0A319DPP8_9EURO</name>
<organism evidence="2 3">
    <name type="scientific">Aspergillus ellipticus CBS 707.79</name>
    <dbReference type="NCBI Taxonomy" id="1448320"/>
    <lineage>
        <taxon>Eukaryota</taxon>
        <taxon>Fungi</taxon>
        <taxon>Dikarya</taxon>
        <taxon>Ascomycota</taxon>
        <taxon>Pezizomycotina</taxon>
        <taxon>Eurotiomycetes</taxon>
        <taxon>Eurotiomycetidae</taxon>
        <taxon>Eurotiales</taxon>
        <taxon>Aspergillaceae</taxon>
        <taxon>Aspergillus</taxon>
        <taxon>Aspergillus subgen. Circumdati</taxon>
    </lineage>
</organism>
<evidence type="ECO:0000313" key="3">
    <source>
        <dbReference type="Proteomes" id="UP000247810"/>
    </source>
</evidence>
<keyword evidence="3" id="KW-1185">Reference proteome</keyword>
<proteinExistence type="predicted"/>
<dbReference type="Proteomes" id="UP000247810">
    <property type="component" value="Unassembled WGS sequence"/>
</dbReference>
<feature type="region of interest" description="Disordered" evidence="1">
    <location>
        <begin position="1"/>
        <end position="24"/>
    </location>
</feature>
<dbReference type="AlphaFoldDB" id="A0A319DPP8"/>
<feature type="compositionally biased region" description="Basic and acidic residues" evidence="1">
    <location>
        <begin position="78"/>
        <end position="124"/>
    </location>
</feature>
<feature type="compositionally biased region" description="Basic and acidic residues" evidence="1">
    <location>
        <begin position="49"/>
        <end position="68"/>
    </location>
</feature>
<gene>
    <name evidence="2" type="ORF">BO71DRAFT_42017</name>
</gene>
<feature type="region of interest" description="Disordered" evidence="1">
    <location>
        <begin position="36"/>
        <end position="129"/>
    </location>
</feature>
<sequence>MEGGGGRKKEGIGKARDSEGDRELLVRSQSVRVWGWDGMGWMRQGSNGKEGREKERDGGKRARLKDGARGLSSTGVRGEIRAQEKEGPSDWSDWSERLEGLEGRQSDGERLRERASVREKERGTTDTSFTLTVAPRSKYLLLLPRSSGGCVLSFPFF</sequence>
<accession>A0A319DPP8</accession>
<reference evidence="2 3" key="1">
    <citation type="submission" date="2018-02" db="EMBL/GenBank/DDBJ databases">
        <title>The genomes of Aspergillus section Nigri reveals drivers in fungal speciation.</title>
        <authorList>
            <consortium name="DOE Joint Genome Institute"/>
            <person name="Vesth T.C."/>
            <person name="Nybo J."/>
            <person name="Theobald S."/>
            <person name="Brandl J."/>
            <person name="Frisvad J.C."/>
            <person name="Nielsen K.F."/>
            <person name="Lyhne E.K."/>
            <person name="Kogle M.E."/>
            <person name="Kuo A."/>
            <person name="Riley R."/>
            <person name="Clum A."/>
            <person name="Nolan M."/>
            <person name="Lipzen A."/>
            <person name="Salamov A."/>
            <person name="Henrissat B."/>
            <person name="Wiebenga A."/>
            <person name="De vries R.P."/>
            <person name="Grigoriev I.V."/>
            <person name="Mortensen U.H."/>
            <person name="Andersen M.R."/>
            <person name="Baker S.E."/>
        </authorList>
    </citation>
    <scope>NUCLEOTIDE SEQUENCE [LARGE SCALE GENOMIC DNA]</scope>
    <source>
        <strain evidence="2 3">CBS 707.79</strain>
    </source>
</reference>
<evidence type="ECO:0000313" key="2">
    <source>
        <dbReference type="EMBL" id="PYH98594.1"/>
    </source>
</evidence>